<dbReference type="HOGENOM" id="CLU_820216_0_0_6"/>
<evidence type="ECO:0000256" key="1">
    <source>
        <dbReference type="SAM" id="SignalP"/>
    </source>
</evidence>
<dbReference type="KEGG" id="swp:swp_2779"/>
<protein>
    <recommendedName>
        <fullName evidence="2">Solitary outer membrane autotransporter-like beta-barrel domain-containing protein</fullName>
    </recommendedName>
</protein>
<dbReference type="Pfam" id="PF11557">
    <property type="entry name" value="Omp_AT"/>
    <property type="match status" value="1"/>
</dbReference>
<evidence type="ECO:0000259" key="2">
    <source>
        <dbReference type="Pfam" id="PF11557"/>
    </source>
</evidence>
<dbReference type="STRING" id="225849.swp_2779"/>
<dbReference type="AlphaFoldDB" id="B8CPD0"/>
<evidence type="ECO:0000313" key="4">
    <source>
        <dbReference type="Proteomes" id="UP000000753"/>
    </source>
</evidence>
<dbReference type="OrthoDB" id="6080400at2"/>
<gene>
    <name evidence="3" type="ordered locus">swp_2779</name>
</gene>
<feature type="domain" description="Solitary outer membrane autotransporter-like beta-barrel" evidence="2">
    <location>
        <begin position="13"/>
        <end position="332"/>
    </location>
</feature>
<name>B8CPD0_SHEPW</name>
<keyword evidence="4" id="KW-1185">Reference proteome</keyword>
<sequence length="334" mass="38105">MRTFALATLIQQLSLLVCSLVFTADCSSQTFDSFVGRITKENIATSIVLTDANLISLGVISFDPSSVIDFGDINTGSQDSLQRRRELKTYSLPWKSDWRDFTDNWQTSTYVKLSYVSSEQTIDYSQPTKDFDSYEEKSYLTQAEQRWQRQLSEHWKVQLGVGGQLIWYENSFQYSSVLAQLKPIFDNRLVNTSYGALMLDPSIEFRYDNLLWGHRWQFISSYRYAIGHTVLTDSTMQEVSSQVGRFTNTFMLHYPLPQIAESNNELHLMFKRIDLSGDAVAPLETDNYYQVGVGWVIDTPWLTSWVDNLGIGLTVNVGSVLSGGSILLLFNEDI</sequence>
<dbReference type="InterPro" id="IPR021621">
    <property type="entry name" value="Omp_AT"/>
</dbReference>
<evidence type="ECO:0000313" key="3">
    <source>
        <dbReference type="EMBL" id="ACJ29506.1"/>
    </source>
</evidence>
<dbReference type="EMBL" id="CP000472">
    <property type="protein sequence ID" value="ACJ29506.1"/>
    <property type="molecule type" value="Genomic_DNA"/>
</dbReference>
<feature type="signal peptide" evidence="1">
    <location>
        <begin position="1"/>
        <end position="23"/>
    </location>
</feature>
<keyword evidence="1" id="KW-0732">Signal</keyword>
<accession>B8CPD0</accession>
<feature type="chain" id="PRO_5002869752" description="Solitary outer membrane autotransporter-like beta-barrel domain-containing protein" evidence="1">
    <location>
        <begin position="24"/>
        <end position="334"/>
    </location>
</feature>
<proteinExistence type="predicted"/>
<dbReference type="eggNOG" id="COG4206">
    <property type="taxonomic scope" value="Bacteria"/>
</dbReference>
<dbReference type="Proteomes" id="UP000000753">
    <property type="component" value="Chromosome"/>
</dbReference>
<reference evidence="3 4" key="1">
    <citation type="journal article" date="2008" name="PLoS ONE">
        <title>Environmental adaptation: genomic analysis of the piezotolerant and psychrotolerant deep-sea iron reducing bacterium Shewanella piezotolerans WP3.</title>
        <authorList>
            <person name="Wang F."/>
            <person name="Wang J."/>
            <person name="Jian H."/>
            <person name="Zhang B."/>
            <person name="Li S."/>
            <person name="Wang F."/>
            <person name="Zeng X."/>
            <person name="Gao L."/>
            <person name="Bartlett D.H."/>
            <person name="Yu J."/>
            <person name="Hu S."/>
            <person name="Xiao X."/>
        </authorList>
    </citation>
    <scope>NUCLEOTIDE SEQUENCE [LARGE SCALE GENOMIC DNA]</scope>
    <source>
        <strain evidence="4">WP3 / JCM 13877</strain>
    </source>
</reference>
<dbReference type="RefSeq" id="WP_020912860.1">
    <property type="nucleotide sequence ID" value="NC_011566.1"/>
</dbReference>
<organism evidence="3 4">
    <name type="scientific">Shewanella piezotolerans (strain WP3 / JCM 13877)</name>
    <dbReference type="NCBI Taxonomy" id="225849"/>
    <lineage>
        <taxon>Bacteria</taxon>
        <taxon>Pseudomonadati</taxon>
        <taxon>Pseudomonadota</taxon>
        <taxon>Gammaproteobacteria</taxon>
        <taxon>Alteromonadales</taxon>
        <taxon>Shewanellaceae</taxon>
        <taxon>Shewanella</taxon>
    </lineage>
</organism>